<organism evidence="10 11">
    <name type="scientific">Leucocoprinus birnbaumii</name>
    <dbReference type="NCBI Taxonomy" id="56174"/>
    <lineage>
        <taxon>Eukaryota</taxon>
        <taxon>Fungi</taxon>
        <taxon>Dikarya</taxon>
        <taxon>Basidiomycota</taxon>
        <taxon>Agaricomycotina</taxon>
        <taxon>Agaricomycetes</taxon>
        <taxon>Agaricomycetidae</taxon>
        <taxon>Agaricales</taxon>
        <taxon>Agaricineae</taxon>
        <taxon>Agaricaceae</taxon>
        <taxon>Leucocoprinus</taxon>
    </lineage>
</organism>
<dbReference type="EC" id="1.11.1.-" evidence="8"/>
<dbReference type="GO" id="GO:0000302">
    <property type="term" value="P:response to reactive oxygen species"/>
    <property type="evidence" value="ECO:0007669"/>
    <property type="project" value="TreeGrafter"/>
</dbReference>
<dbReference type="SUPFAM" id="SSF48113">
    <property type="entry name" value="Heme-dependent peroxidases"/>
    <property type="match status" value="1"/>
</dbReference>
<dbReference type="InterPro" id="IPR002207">
    <property type="entry name" value="Peroxidase_I"/>
</dbReference>
<evidence type="ECO:0000259" key="9">
    <source>
        <dbReference type="PROSITE" id="PS50873"/>
    </source>
</evidence>
<comment type="caution">
    <text evidence="10">The sequence shown here is derived from an EMBL/GenBank/DDBJ whole genome shotgun (WGS) entry which is preliminary data.</text>
</comment>
<dbReference type="AlphaFoldDB" id="A0AAD5W2F5"/>
<feature type="signal peptide" evidence="8">
    <location>
        <begin position="1"/>
        <end position="21"/>
    </location>
</feature>
<keyword evidence="4" id="KW-0349">Heme</keyword>
<dbReference type="GO" id="GO:0046872">
    <property type="term" value="F:metal ion binding"/>
    <property type="evidence" value="ECO:0007669"/>
    <property type="project" value="UniProtKB-UniRule"/>
</dbReference>
<dbReference type="Proteomes" id="UP001213000">
    <property type="component" value="Unassembled WGS sequence"/>
</dbReference>
<evidence type="ECO:0000256" key="1">
    <source>
        <dbReference type="ARBA" id="ARBA00003917"/>
    </source>
</evidence>
<dbReference type="PANTHER" id="PTHR31356:SF53">
    <property type="entry name" value="HEME PEROXIDASE"/>
    <property type="match status" value="1"/>
</dbReference>
<gene>
    <name evidence="10" type="ORF">NP233_g302</name>
</gene>
<dbReference type="PRINTS" id="PR00459">
    <property type="entry name" value="ASPEROXIDASE"/>
</dbReference>
<dbReference type="GO" id="GO:0042744">
    <property type="term" value="P:hydrogen peroxide catabolic process"/>
    <property type="evidence" value="ECO:0007669"/>
    <property type="project" value="TreeGrafter"/>
</dbReference>
<dbReference type="Gene3D" id="1.10.520.10">
    <property type="match status" value="1"/>
</dbReference>
<dbReference type="InterPro" id="IPR044831">
    <property type="entry name" value="Ccp1-like"/>
</dbReference>
<keyword evidence="7" id="KW-0408">Iron</keyword>
<comment type="similarity">
    <text evidence="2">Belongs to the peroxidase family. Cytochrome c peroxidase subfamily.</text>
</comment>
<comment type="function">
    <text evidence="1">Destroys radicals which are normally produced within the cells and which are toxic to biological systems.</text>
</comment>
<proteinExistence type="inferred from homology"/>
<evidence type="ECO:0000256" key="5">
    <source>
        <dbReference type="ARBA" id="ARBA00022723"/>
    </source>
</evidence>
<evidence type="ECO:0000313" key="11">
    <source>
        <dbReference type="Proteomes" id="UP001213000"/>
    </source>
</evidence>
<dbReference type="PROSITE" id="PS50873">
    <property type="entry name" value="PEROXIDASE_4"/>
    <property type="match status" value="1"/>
</dbReference>
<feature type="chain" id="PRO_5041769986" description="Peroxidase" evidence="8">
    <location>
        <begin position="22"/>
        <end position="604"/>
    </location>
</feature>
<evidence type="ECO:0000256" key="6">
    <source>
        <dbReference type="ARBA" id="ARBA00023002"/>
    </source>
</evidence>
<sequence length="604" mass="66064">MLSSKKSLTLALLFQAPLSFAYQYPSPQYEALETFLYEGQRGDGSNLASLVHPCRKRTGTMSSVAAEWLRFAFHDMATHNVDDGTGGLDGSLVYELERPENFGLGFNQTATDFETFPNKYVSRADIFALGAVFAVATCGGPVIPYRGGRVDVWQAGGFGTPQPHEDLDTLKEEFRKQGFSNTEMITLTACGHSLGGVRDTDFPMLVSPSTTPGVPHIIGFDSTELQYDNKVVTEYLSGTTQNVLVNTPNTTMASDLRVFTSDGNQTMQGLADSNTFMSQCQSLLERMFNTVPQGVTLTDEITLIPAKVSGAQLTIEQGQLVFKSTLRLTQPNDAKLNTNRTVTMFWCDKYGSAANCAGSTKSSSYVNVVQDDTNNSPMTWRMGIYFVHYQFVVPIQGSESISKFWFEVDEHNGTSITAYNNGGSDYPVVQDQILFVPTLSSSYFQSNGTSAPKTKVETSGEAFTKVLNFTVAVRQGSNPSRVYASVFDNAIHLFPFATNTTIDFTRNSSATSVDGYDFYTGSVEDIGLQTTLDLHLDSGSTTYTEDFQQTTFLDNTPYFKPSTVNANAHSVASSSRSSFVLSLPFVVESMLLGSLLLLVPLELL</sequence>
<dbReference type="EMBL" id="JANIEX010000007">
    <property type="protein sequence ID" value="KAJ3576656.1"/>
    <property type="molecule type" value="Genomic_DNA"/>
</dbReference>
<keyword evidence="3 8" id="KW-0575">Peroxidase</keyword>
<evidence type="ECO:0000256" key="4">
    <source>
        <dbReference type="ARBA" id="ARBA00022617"/>
    </source>
</evidence>
<feature type="domain" description="Plant heme peroxidase family profile" evidence="9">
    <location>
        <begin position="63"/>
        <end position="301"/>
    </location>
</feature>
<evidence type="ECO:0000256" key="2">
    <source>
        <dbReference type="ARBA" id="ARBA00005997"/>
    </source>
</evidence>
<dbReference type="InterPro" id="IPR010255">
    <property type="entry name" value="Haem_peroxidase_sf"/>
</dbReference>
<evidence type="ECO:0000256" key="3">
    <source>
        <dbReference type="ARBA" id="ARBA00022559"/>
    </source>
</evidence>
<evidence type="ECO:0000313" key="10">
    <source>
        <dbReference type="EMBL" id="KAJ3576656.1"/>
    </source>
</evidence>
<dbReference type="Gene3D" id="1.10.420.10">
    <property type="entry name" value="Peroxidase, domain 2"/>
    <property type="match status" value="1"/>
</dbReference>
<keyword evidence="5" id="KW-0479">Metal-binding</keyword>
<dbReference type="InterPro" id="IPR002016">
    <property type="entry name" value="Haem_peroxidase"/>
</dbReference>
<dbReference type="GO" id="GO:0034599">
    <property type="term" value="P:cellular response to oxidative stress"/>
    <property type="evidence" value="ECO:0007669"/>
    <property type="project" value="InterPro"/>
</dbReference>
<protein>
    <recommendedName>
        <fullName evidence="8">Peroxidase</fullName>
        <ecNumber evidence="8">1.11.1.-</ecNumber>
    </recommendedName>
</protein>
<reference evidence="10" key="1">
    <citation type="submission" date="2022-07" db="EMBL/GenBank/DDBJ databases">
        <title>Genome Sequence of Leucocoprinus birnbaumii.</title>
        <authorList>
            <person name="Buettner E."/>
        </authorList>
    </citation>
    <scope>NUCLEOTIDE SEQUENCE</scope>
    <source>
        <strain evidence="10">VT141</strain>
    </source>
</reference>
<dbReference type="PANTHER" id="PTHR31356">
    <property type="entry name" value="THYLAKOID LUMENAL 29 KDA PROTEIN, CHLOROPLASTIC-RELATED"/>
    <property type="match status" value="1"/>
</dbReference>
<dbReference type="PRINTS" id="PR00458">
    <property type="entry name" value="PEROXIDASE"/>
</dbReference>
<evidence type="ECO:0000256" key="7">
    <source>
        <dbReference type="ARBA" id="ARBA00023004"/>
    </source>
</evidence>
<accession>A0AAD5W2F5</accession>
<keyword evidence="8" id="KW-0732">Signal</keyword>
<evidence type="ECO:0000256" key="8">
    <source>
        <dbReference type="RuleBase" id="RU363051"/>
    </source>
</evidence>
<keyword evidence="6 8" id="KW-0560">Oxidoreductase</keyword>
<name>A0AAD5W2F5_9AGAR</name>
<dbReference type="GO" id="GO:0020037">
    <property type="term" value="F:heme binding"/>
    <property type="evidence" value="ECO:0007669"/>
    <property type="project" value="UniProtKB-UniRule"/>
</dbReference>
<keyword evidence="11" id="KW-1185">Reference proteome</keyword>
<dbReference type="GO" id="GO:0004601">
    <property type="term" value="F:peroxidase activity"/>
    <property type="evidence" value="ECO:0007669"/>
    <property type="project" value="UniProtKB-KW"/>
</dbReference>
<dbReference type="Pfam" id="PF00141">
    <property type="entry name" value="peroxidase"/>
    <property type="match status" value="1"/>
</dbReference>